<keyword evidence="3" id="KW-1185">Reference proteome</keyword>
<organism evidence="2 3">
    <name type="scientific">Pseudonocardia adelaidensis</name>
    <dbReference type="NCBI Taxonomy" id="648754"/>
    <lineage>
        <taxon>Bacteria</taxon>
        <taxon>Bacillati</taxon>
        <taxon>Actinomycetota</taxon>
        <taxon>Actinomycetes</taxon>
        <taxon>Pseudonocardiales</taxon>
        <taxon>Pseudonocardiaceae</taxon>
        <taxon>Pseudonocardia</taxon>
    </lineage>
</organism>
<name>A0ABP9P8U1_9PSEU</name>
<feature type="transmembrane region" description="Helical" evidence="1">
    <location>
        <begin position="16"/>
        <end position="37"/>
    </location>
</feature>
<evidence type="ECO:0008006" key="4">
    <source>
        <dbReference type="Google" id="ProtNLM"/>
    </source>
</evidence>
<evidence type="ECO:0000313" key="3">
    <source>
        <dbReference type="Proteomes" id="UP001500804"/>
    </source>
</evidence>
<protein>
    <recommendedName>
        <fullName evidence="4">Secreted protein with PEP-CTERM sorting signal</fullName>
    </recommendedName>
</protein>
<dbReference type="Proteomes" id="UP001500804">
    <property type="component" value="Unassembled WGS sequence"/>
</dbReference>
<dbReference type="EMBL" id="BAABJO010000059">
    <property type="protein sequence ID" value="GAA5142284.1"/>
    <property type="molecule type" value="Genomic_DNA"/>
</dbReference>
<keyword evidence="1" id="KW-1133">Transmembrane helix</keyword>
<evidence type="ECO:0000256" key="1">
    <source>
        <dbReference type="SAM" id="Phobius"/>
    </source>
</evidence>
<keyword evidence="1" id="KW-0472">Membrane</keyword>
<accession>A0ABP9P8U1</accession>
<proteinExistence type="predicted"/>
<evidence type="ECO:0000313" key="2">
    <source>
        <dbReference type="EMBL" id="GAA5142284.1"/>
    </source>
</evidence>
<reference evidence="3" key="1">
    <citation type="journal article" date="2019" name="Int. J. Syst. Evol. Microbiol.">
        <title>The Global Catalogue of Microorganisms (GCM) 10K type strain sequencing project: providing services to taxonomists for standard genome sequencing and annotation.</title>
        <authorList>
            <consortium name="The Broad Institute Genomics Platform"/>
            <consortium name="The Broad Institute Genome Sequencing Center for Infectious Disease"/>
            <person name="Wu L."/>
            <person name="Ma J."/>
        </authorList>
    </citation>
    <scope>NUCLEOTIDE SEQUENCE [LARGE SCALE GENOMIC DNA]</scope>
    <source>
        <strain evidence="3">JCM 18302</strain>
    </source>
</reference>
<keyword evidence="1" id="KW-0812">Transmembrane</keyword>
<sequence>MSDAEGIMRAILVERLLVIGVVFAGLVVLVLVVGLVLRRPRR</sequence>
<comment type="caution">
    <text evidence="2">The sequence shown here is derived from an EMBL/GenBank/DDBJ whole genome shotgun (WGS) entry which is preliminary data.</text>
</comment>
<gene>
    <name evidence="2" type="ORF">GCM10023320_82380</name>
</gene>